<dbReference type="Pfam" id="PF00085">
    <property type="entry name" value="Thioredoxin"/>
    <property type="match status" value="1"/>
</dbReference>
<feature type="domain" description="Thioredoxin" evidence="1">
    <location>
        <begin position="1"/>
        <end position="104"/>
    </location>
</feature>
<dbReference type="GO" id="GO:0005737">
    <property type="term" value="C:cytoplasm"/>
    <property type="evidence" value="ECO:0007669"/>
    <property type="project" value="TreeGrafter"/>
</dbReference>
<dbReference type="CDD" id="cd02947">
    <property type="entry name" value="TRX_family"/>
    <property type="match status" value="1"/>
</dbReference>
<gene>
    <name evidence="2" type="ORF">JCM31447_05750</name>
</gene>
<dbReference type="OrthoDB" id="9790390at2"/>
<proteinExistence type="predicted"/>
<reference evidence="2 3" key="1">
    <citation type="submission" date="2018-12" db="EMBL/GenBank/DDBJ databases">
        <title>Rubrispira sanarue gen. nov., sp., nov., a member of the order Silvanigrellales, isolated from a brackish lake in Hamamatsu Japan.</title>
        <authorList>
            <person name="Maejima Y."/>
            <person name="Iino T."/>
            <person name="Muraguchi Y."/>
            <person name="Fukuda K."/>
            <person name="Nojiri H."/>
            <person name="Ohkuma M."/>
            <person name="Moriuchi R."/>
            <person name="Dohra H."/>
            <person name="Kimbara K."/>
            <person name="Shintani M."/>
        </authorList>
    </citation>
    <scope>NUCLEOTIDE SEQUENCE [LARGE SCALE GENOMIC DNA]</scope>
    <source>
        <strain evidence="2 3">RF1110005</strain>
    </source>
</reference>
<dbReference type="RefSeq" id="WP_130606321.1">
    <property type="nucleotide sequence ID" value="NZ_AP019368.1"/>
</dbReference>
<dbReference type="KEGG" id="sbf:JCM31447_05750"/>
<dbReference type="PRINTS" id="PR00421">
    <property type="entry name" value="THIOREDOXIN"/>
</dbReference>
<dbReference type="Gene3D" id="3.40.30.10">
    <property type="entry name" value="Glutaredoxin"/>
    <property type="match status" value="1"/>
</dbReference>
<dbReference type="GO" id="GO:0015035">
    <property type="term" value="F:protein-disulfide reductase activity"/>
    <property type="evidence" value="ECO:0007669"/>
    <property type="project" value="TreeGrafter"/>
</dbReference>
<dbReference type="PANTHER" id="PTHR45663">
    <property type="entry name" value="GEO12009P1"/>
    <property type="match status" value="1"/>
</dbReference>
<dbReference type="InterPro" id="IPR013766">
    <property type="entry name" value="Thioredoxin_domain"/>
</dbReference>
<evidence type="ECO:0000259" key="1">
    <source>
        <dbReference type="PROSITE" id="PS51352"/>
    </source>
</evidence>
<dbReference type="SUPFAM" id="SSF52833">
    <property type="entry name" value="Thioredoxin-like"/>
    <property type="match status" value="1"/>
</dbReference>
<dbReference type="PANTHER" id="PTHR45663:SF11">
    <property type="entry name" value="GEO12009P1"/>
    <property type="match status" value="1"/>
</dbReference>
<evidence type="ECO:0000313" key="3">
    <source>
        <dbReference type="Proteomes" id="UP000291236"/>
    </source>
</evidence>
<keyword evidence="3" id="KW-1185">Reference proteome</keyword>
<organism evidence="2 3">
    <name type="scientific">Fluviispira sanaruensis</name>
    <dbReference type="NCBI Taxonomy" id="2493639"/>
    <lineage>
        <taxon>Bacteria</taxon>
        <taxon>Pseudomonadati</taxon>
        <taxon>Bdellovibrionota</taxon>
        <taxon>Oligoflexia</taxon>
        <taxon>Silvanigrellales</taxon>
        <taxon>Silvanigrellaceae</taxon>
        <taxon>Fluviispira</taxon>
    </lineage>
</organism>
<protein>
    <submittedName>
        <fullName evidence="2">Thioredoxin</fullName>
    </submittedName>
</protein>
<dbReference type="InterPro" id="IPR036249">
    <property type="entry name" value="Thioredoxin-like_sf"/>
</dbReference>
<dbReference type="EMBL" id="AP019368">
    <property type="protein sequence ID" value="BBH52136.1"/>
    <property type="molecule type" value="Genomic_DNA"/>
</dbReference>
<sequence length="106" mass="11978">MTEIIELNDDSGTLELKKENLALIDYYAPWCGSCRMAFPMFRKIASELGLPLYKIDAEKNEKLRGLIEIENLPTVAIWKDDKMIASICTTKEEGLRAFLKSHGIGV</sequence>
<name>A0A4P2VH01_FLUSA</name>
<accession>A0A4P2VH01</accession>
<dbReference type="AlphaFoldDB" id="A0A4P2VH01"/>
<dbReference type="Proteomes" id="UP000291236">
    <property type="component" value="Chromosome"/>
</dbReference>
<evidence type="ECO:0000313" key="2">
    <source>
        <dbReference type="EMBL" id="BBH52136.1"/>
    </source>
</evidence>
<dbReference type="PROSITE" id="PS51352">
    <property type="entry name" value="THIOREDOXIN_2"/>
    <property type="match status" value="1"/>
</dbReference>